<dbReference type="PANTHER" id="PTHR33392">
    <property type="entry name" value="POLYISOPRENYL-TEICHOIC ACID--PEPTIDOGLYCAN TEICHOIC ACID TRANSFERASE TAGU"/>
    <property type="match status" value="1"/>
</dbReference>
<feature type="compositionally biased region" description="Low complexity" evidence="2">
    <location>
        <begin position="384"/>
        <end position="394"/>
    </location>
</feature>
<dbReference type="STRING" id="1332264.BW730_16160"/>
<reference evidence="6" key="1">
    <citation type="submission" date="2017-02" db="EMBL/GenBank/DDBJ databases">
        <title>Tessaracoccus aquaemaris sp. nov., isolated from the intestine of a Korean rockfish, Sebastes schlegelii, in a marine aquaculture pond.</title>
        <authorList>
            <person name="Tak E.J."/>
            <person name="Bae J.-W."/>
        </authorList>
    </citation>
    <scope>NUCLEOTIDE SEQUENCE [LARGE SCALE GENOMIC DNA]</scope>
    <source>
        <strain evidence="6">NSG39</strain>
    </source>
</reference>
<dbReference type="NCBIfam" id="TIGR00350">
    <property type="entry name" value="lytR_cpsA_psr"/>
    <property type="match status" value="1"/>
</dbReference>
<evidence type="ECO:0000313" key="6">
    <source>
        <dbReference type="Proteomes" id="UP000188145"/>
    </source>
</evidence>
<dbReference type="InterPro" id="IPR050922">
    <property type="entry name" value="LytR/CpsA/Psr_CW_biosynth"/>
</dbReference>
<keyword evidence="3" id="KW-0812">Transmembrane</keyword>
<dbReference type="AlphaFoldDB" id="A0A1Q2CTH6"/>
<dbReference type="InterPro" id="IPR004474">
    <property type="entry name" value="LytR_CpsA_psr"/>
</dbReference>
<feature type="transmembrane region" description="Helical" evidence="3">
    <location>
        <begin position="37"/>
        <end position="58"/>
    </location>
</feature>
<evidence type="ECO:0000313" key="5">
    <source>
        <dbReference type="EMBL" id="AQP49424.1"/>
    </source>
</evidence>
<accession>A0A1Q2CTH6</accession>
<evidence type="ECO:0000259" key="4">
    <source>
        <dbReference type="Pfam" id="PF03816"/>
    </source>
</evidence>
<comment type="similarity">
    <text evidence="1">Belongs to the LytR/CpsA/Psr (LCP) family.</text>
</comment>
<dbReference type="EMBL" id="CP019606">
    <property type="protein sequence ID" value="AQP49424.1"/>
    <property type="molecule type" value="Genomic_DNA"/>
</dbReference>
<gene>
    <name evidence="5" type="ORF">BW730_16160</name>
</gene>
<proteinExistence type="inferred from homology"/>
<dbReference type="Proteomes" id="UP000188145">
    <property type="component" value="Chromosome"/>
</dbReference>
<dbReference type="KEGG" id="tes:BW730_16160"/>
<feature type="transmembrane region" description="Helical" evidence="3">
    <location>
        <begin position="6"/>
        <end position="25"/>
    </location>
</feature>
<feature type="region of interest" description="Disordered" evidence="2">
    <location>
        <begin position="384"/>
        <end position="445"/>
    </location>
</feature>
<organism evidence="5 6">
    <name type="scientific">Tessaracoccus aquimaris</name>
    <dbReference type="NCBI Taxonomy" id="1332264"/>
    <lineage>
        <taxon>Bacteria</taxon>
        <taxon>Bacillati</taxon>
        <taxon>Actinomycetota</taxon>
        <taxon>Actinomycetes</taxon>
        <taxon>Propionibacteriales</taxon>
        <taxon>Propionibacteriaceae</taxon>
        <taxon>Tessaracoccus</taxon>
    </lineage>
</organism>
<protein>
    <recommendedName>
        <fullName evidence="4">Cell envelope-related transcriptional attenuator domain-containing protein</fullName>
    </recommendedName>
</protein>
<keyword evidence="6" id="KW-1185">Reference proteome</keyword>
<keyword evidence="3" id="KW-1133">Transmembrane helix</keyword>
<evidence type="ECO:0000256" key="3">
    <source>
        <dbReference type="SAM" id="Phobius"/>
    </source>
</evidence>
<dbReference type="Pfam" id="PF03816">
    <property type="entry name" value="LytR_cpsA_psr"/>
    <property type="match status" value="1"/>
</dbReference>
<dbReference type="Gene3D" id="3.40.630.190">
    <property type="entry name" value="LCP protein"/>
    <property type="match status" value="1"/>
</dbReference>
<dbReference type="PANTHER" id="PTHR33392:SF6">
    <property type="entry name" value="POLYISOPRENYL-TEICHOIC ACID--PEPTIDOGLYCAN TEICHOIC ACID TRANSFERASE TAGU"/>
    <property type="match status" value="1"/>
</dbReference>
<sequence>MNRATWALVLVAAVWVGLIALTQIATRPEGLRRGRRILGAVVVTALAFGVAAPTAVAARYSRDTSLALDAILKNKDDIKSNSKPTIGTGADPWADQARVNILLLGGDGDAARAAQVAKYSIRTDTIMVASIDTKTGDTTLIQIPRNVQYTPFPKGSEMAAAFPDGFRGDGDPGEWYINTIWQHVELDYPDLMAGSTYRGADALKQGVEGVTGLEINQFVLLNIDGLSALIDAMGGVTVNINEKLAIGGDTAKNVKPKSYLEPGPDQHLNGYNAMWYARSRYNTNDYNRMARQSCLIDAIVDQANPQTLLTNFEPIIKASADMLATDITDDQLGAYIDLAFRVKDKGTIKRLVFSNGKNGYSYNDPDFAKMRAVVTDAIATAPTAKPTTAKPKPTSTGEAPASPTAKATTEASEGGTPSSPKSTKPSESPEGVQDVGDACAWQGEG</sequence>
<evidence type="ECO:0000256" key="2">
    <source>
        <dbReference type="SAM" id="MobiDB-lite"/>
    </source>
</evidence>
<feature type="compositionally biased region" description="Low complexity" evidence="2">
    <location>
        <begin position="416"/>
        <end position="430"/>
    </location>
</feature>
<evidence type="ECO:0000256" key="1">
    <source>
        <dbReference type="ARBA" id="ARBA00006068"/>
    </source>
</evidence>
<keyword evidence="3" id="KW-0472">Membrane</keyword>
<feature type="domain" description="Cell envelope-related transcriptional attenuator" evidence="4">
    <location>
        <begin position="122"/>
        <end position="303"/>
    </location>
</feature>
<name>A0A1Q2CTH6_9ACTN</name>